<keyword evidence="12" id="KW-0576">Peroxisome</keyword>
<comment type="caution">
    <text evidence="20">The sequence shown here is derived from an EMBL/GenBank/DDBJ whole genome shotgun (WGS) entry which is preliminary data.</text>
</comment>
<keyword evidence="6" id="KW-0276">Fatty acid metabolism</keyword>
<dbReference type="InterPro" id="IPR036527">
    <property type="entry name" value="SCP2_sterol-bd_dom_sf"/>
</dbReference>
<dbReference type="InterPro" id="IPR036291">
    <property type="entry name" value="NAD(P)-bd_dom_sf"/>
</dbReference>
<dbReference type="Gene3D" id="3.30.1050.10">
    <property type="entry name" value="SCP2 sterol-binding domain"/>
    <property type="match status" value="1"/>
</dbReference>
<keyword evidence="9" id="KW-0560">Oxidoreductase</keyword>
<evidence type="ECO:0000256" key="7">
    <source>
        <dbReference type="ARBA" id="ARBA00022857"/>
    </source>
</evidence>
<evidence type="ECO:0000256" key="1">
    <source>
        <dbReference type="ARBA" id="ARBA00004173"/>
    </source>
</evidence>
<dbReference type="InterPro" id="IPR003033">
    <property type="entry name" value="SCP2_sterol-bd_dom"/>
</dbReference>
<dbReference type="InterPro" id="IPR051935">
    <property type="entry name" value="HSDL2"/>
</dbReference>
<evidence type="ECO:0000256" key="8">
    <source>
        <dbReference type="ARBA" id="ARBA00022990"/>
    </source>
</evidence>
<dbReference type="GO" id="GO:0006631">
    <property type="term" value="P:fatty acid metabolic process"/>
    <property type="evidence" value="ECO:0007669"/>
    <property type="project" value="UniProtKB-KW"/>
</dbReference>
<dbReference type="Proteomes" id="UP001175271">
    <property type="component" value="Unassembled WGS sequence"/>
</dbReference>
<evidence type="ECO:0000256" key="11">
    <source>
        <dbReference type="ARBA" id="ARBA00023128"/>
    </source>
</evidence>
<dbReference type="SUPFAM" id="SSF52096">
    <property type="entry name" value="ClpP/crotonase"/>
    <property type="match status" value="1"/>
</dbReference>
<comment type="catalytic activity">
    <reaction evidence="16">
        <text>(3E,5Z,8Z,11Z,14Z)-eicosapentaenoyl-CoA = (2E,4E,8Z,11Z,14Z)-eicosapentaenoyl-CoA</text>
        <dbReference type="Rhea" id="RHEA:45224"/>
        <dbReference type="ChEBI" id="CHEBI:85090"/>
        <dbReference type="ChEBI" id="CHEBI:85091"/>
    </reaction>
</comment>
<evidence type="ECO:0000256" key="6">
    <source>
        <dbReference type="ARBA" id="ARBA00022832"/>
    </source>
</evidence>
<evidence type="ECO:0000256" key="10">
    <source>
        <dbReference type="ARBA" id="ARBA00023098"/>
    </source>
</evidence>
<comment type="similarity">
    <text evidence="5">Belongs to the short-chain dehydrogenases/reductases (SDR) family.</text>
</comment>
<dbReference type="AlphaFoldDB" id="A0AA39GX46"/>
<evidence type="ECO:0000256" key="9">
    <source>
        <dbReference type="ARBA" id="ARBA00023002"/>
    </source>
</evidence>
<reference evidence="20" key="1">
    <citation type="submission" date="2023-06" db="EMBL/GenBank/DDBJ databases">
        <title>Genomic analysis of the entomopathogenic nematode Steinernema hermaphroditum.</title>
        <authorList>
            <person name="Schwarz E.M."/>
            <person name="Heppert J.K."/>
            <person name="Baniya A."/>
            <person name="Schwartz H.T."/>
            <person name="Tan C.-H."/>
            <person name="Antoshechkin I."/>
            <person name="Sternberg P.W."/>
            <person name="Goodrich-Blair H."/>
            <person name="Dillman A.R."/>
        </authorList>
    </citation>
    <scope>NUCLEOTIDE SEQUENCE</scope>
    <source>
        <strain evidence="20">PS9179</strain>
        <tissue evidence="20">Whole animal</tissue>
    </source>
</reference>
<dbReference type="GO" id="GO:0005777">
    <property type="term" value="C:peroxisome"/>
    <property type="evidence" value="ECO:0007669"/>
    <property type="project" value="UniProtKB-SubCell"/>
</dbReference>
<dbReference type="Gene3D" id="1.10.12.10">
    <property type="entry name" value="Lyase 2-enoyl-coa Hydratase, Chain A, domain 2"/>
    <property type="match status" value="1"/>
</dbReference>
<keyword evidence="10" id="KW-0443">Lipid metabolism</keyword>
<dbReference type="GO" id="GO:0016491">
    <property type="term" value="F:oxidoreductase activity"/>
    <property type="evidence" value="ECO:0007669"/>
    <property type="project" value="UniProtKB-KW"/>
</dbReference>
<evidence type="ECO:0000256" key="5">
    <source>
        <dbReference type="ARBA" id="ARBA00006484"/>
    </source>
</evidence>
<dbReference type="CDD" id="cd09762">
    <property type="entry name" value="HSDL2_SDR_c"/>
    <property type="match status" value="1"/>
</dbReference>
<dbReference type="CDD" id="cd06558">
    <property type="entry name" value="crotonase-like"/>
    <property type="match status" value="1"/>
</dbReference>
<keyword evidence="21" id="KW-1185">Reference proteome</keyword>
<evidence type="ECO:0000259" key="19">
    <source>
        <dbReference type="Pfam" id="PF02036"/>
    </source>
</evidence>
<dbReference type="GO" id="GO:0005739">
    <property type="term" value="C:mitochondrion"/>
    <property type="evidence" value="ECO:0007669"/>
    <property type="project" value="UniProtKB-SubCell"/>
</dbReference>
<protein>
    <recommendedName>
        <fullName evidence="18">Delta(3,5)-Delta(2,4)-dienoyl-CoA isomerase, mitochondrial</fullName>
    </recommendedName>
    <alternativeName>
        <fullName evidence="14">Hydroxysteroid dehydrogenase-like protein 2</fullName>
    </alternativeName>
</protein>
<dbReference type="InterPro" id="IPR029045">
    <property type="entry name" value="ClpP/crotonase-like_dom_sf"/>
</dbReference>
<gene>
    <name evidence="20" type="ORF">QR680_001156</name>
</gene>
<dbReference type="InterPro" id="IPR001753">
    <property type="entry name" value="Enoyl-CoA_hydra/iso"/>
</dbReference>
<evidence type="ECO:0000256" key="18">
    <source>
        <dbReference type="ARBA" id="ARBA00071021"/>
    </source>
</evidence>
<dbReference type="SUPFAM" id="SSF55718">
    <property type="entry name" value="SCP-like"/>
    <property type="match status" value="1"/>
</dbReference>
<proteinExistence type="inferred from homology"/>
<dbReference type="Pfam" id="PF00106">
    <property type="entry name" value="adh_short"/>
    <property type="match status" value="1"/>
</dbReference>
<evidence type="ECO:0000256" key="4">
    <source>
        <dbReference type="ARBA" id="ARBA00005254"/>
    </source>
</evidence>
<evidence type="ECO:0000256" key="16">
    <source>
        <dbReference type="ARBA" id="ARBA00052809"/>
    </source>
</evidence>
<dbReference type="Gene3D" id="3.40.50.720">
    <property type="entry name" value="NAD(P)-binding Rossmann-like Domain"/>
    <property type="match status" value="1"/>
</dbReference>
<comment type="pathway">
    <text evidence="3">Lipid metabolism; fatty acid beta-oxidation.</text>
</comment>
<accession>A0AA39GX46</accession>
<dbReference type="Gene3D" id="3.90.226.10">
    <property type="entry name" value="2-enoyl-CoA Hydratase, Chain A, domain 1"/>
    <property type="match status" value="1"/>
</dbReference>
<dbReference type="FunFam" id="1.10.12.10:FF:000004">
    <property type="entry name" value="Delta3,5-delta2,4-dienoyl-CoA isomerase"/>
    <property type="match status" value="1"/>
</dbReference>
<evidence type="ECO:0000313" key="21">
    <source>
        <dbReference type="Proteomes" id="UP001175271"/>
    </source>
</evidence>
<dbReference type="Pfam" id="PF00378">
    <property type="entry name" value="ECH_1"/>
    <property type="match status" value="1"/>
</dbReference>
<keyword evidence="7" id="KW-0521">NADP</keyword>
<dbReference type="PANTHER" id="PTHR42808">
    <property type="entry name" value="HYDROXYSTEROID DEHYDROGENASE-LIKE PROTEIN 2"/>
    <property type="match status" value="1"/>
</dbReference>
<dbReference type="EMBL" id="JAUCMV010000005">
    <property type="protein sequence ID" value="KAK0395175.1"/>
    <property type="molecule type" value="Genomic_DNA"/>
</dbReference>
<evidence type="ECO:0000256" key="17">
    <source>
        <dbReference type="ARBA" id="ARBA00055786"/>
    </source>
</evidence>
<evidence type="ECO:0000256" key="2">
    <source>
        <dbReference type="ARBA" id="ARBA00004275"/>
    </source>
</evidence>
<dbReference type="SUPFAM" id="SSF51735">
    <property type="entry name" value="NAD(P)-binding Rossmann-fold domains"/>
    <property type="match status" value="1"/>
</dbReference>
<keyword evidence="13" id="KW-0413">Isomerase</keyword>
<comment type="function">
    <text evidence="17">Isomerization of 3-trans,5-cis-dienoyl-CoA to 2-trans,4-trans-dienoyl-CoA.</text>
</comment>
<dbReference type="PANTHER" id="PTHR42808:SF3">
    <property type="entry name" value="HYDROXYSTEROID DEHYDROGENASE-LIKE PROTEIN 2"/>
    <property type="match status" value="1"/>
</dbReference>
<dbReference type="InterPro" id="IPR002347">
    <property type="entry name" value="SDR_fam"/>
</dbReference>
<organism evidence="20 21">
    <name type="scientific">Steinernema hermaphroditum</name>
    <dbReference type="NCBI Taxonomy" id="289476"/>
    <lineage>
        <taxon>Eukaryota</taxon>
        <taxon>Metazoa</taxon>
        <taxon>Ecdysozoa</taxon>
        <taxon>Nematoda</taxon>
        <taxon>Chromadorea</taxon>
        <taxon>Rhabditida</taxon>
        <taxon>Tylenchina</taxon>
        <taxon>Panagrolaimomorpha</taxon>
        <taxon>Strongyloidoidea</taxon>
        <taxon>Steinernematidae</taxon>
        <taxon>Steinernema</taxon>
    </lineage>
</organism>
<evidence type="ECO:0000256" key="3">
    <source>
        <dbReference type="ARBA" id="ARBA00005005"/>
    </source>
</evidence>
<dbReference type="GO" id="GO:0016853">
    <property type="term" value="F:isomerase activity"/>
    <property type="evidence" value="ECO:0007669"/>
    <property type="project" value="UniProtKB-KW"/>
</dbReference>
<keyword evidence="11" id="KW-0496">Mitochondrion</keyword>
<comment type="subcellular location">
    <subcellularLocation>
        <location evidence="1">Mitochondrion</location>
    </subcellularLocation>
    <subcellularLocation>
        <location evidence="2">Peroxisome</location>
    </subcellularLocation>
</comment>
<dbReference type="Pfam" id="PF02036">
    <property type="entry name" value="SCP2"/>
    <property type="match status" value="1"/>
</dbReference>
<evidence type="ECO:0000256" key="13">
    <source>
        <dbReference type="ARBA" id="ARBA00023235"/>
    </source>
</evidence>
<evidence type="ECO:0000256" key="12">
    <source>
        <dbReference type="ARBA" id="ARBA00023140"/>
    </source>
</evidence>
<evidence type="ECO:0000256" key="15">
    <source>
        <dbReference type="ARBA" id="ARBA00051408"/>
    </source>
</evidence>
<dbReference type="FunFam" id="3.40.50.720:FF:000301">
    <property type="entry name" value="Hydroxysteroid dehydrogenase like 2"/>
    <property type="match status" value="1"/>
</dbReference>
<dbReference type="InterPro" id="IPR014748">
    <property type="entry name" value="Enoyl-CoA_hydra_C"/>
</dbReference>
<evidence type="ECO:0000313" key="20">
    <source>
        <dbReference type="EMBL" id="KAK0395175.1"/>
    </source>
</evidence>
<dbReference type="PRINTS" id="PR00081">
    <property type="entry name" value="GDHRDH"/>
</dbReference>
<dbReference type="FunFam" id="3.90.226.10:FF:000024">
    <property type="entry name" value="Delta3,5-delta2,4-dienoyl-CoA isomerase"/>
    <property type="match status" value="1"/>
</dbReference>
<evidence type="ECO:0000256" key="14">
    <source>
        <dbReference type="ARBA" id="ARBA00040243"/>
    </source>
</evidence>
<sequence>MIRNTLEAPLRALSTHSRRALSTVPQCKFIDVSTPSEYVYHVQLNRPDRRNAFNIELWKELRSVFDHLSTYSKCRSVVLSGAGKSFCAGIDLQDGVKGLMAIIQDADMDVARKSRALRELINTCQSSFSAPEKCVKPVISAIHSHCIGAGINLVASCDIRYASADTIFSIREVDIGLAADVGILNRINKLVGNDSLTRELAYTARDINATQALQYGLVSRVFDNKDNCLEASVELAKEIAAKSPIAVQGSKIALNYARDHTVDDSINFLLTWNQSQLQSEDLVKKFAGKTAIISGASRGIGKAIALKLAKDGANIVIAAKTAAAHPKLPGTIYTAAEEIEKAGGKSLPCIVDVRDENSVQKAVEEAVQKFGGIDILINNASAISLTGTLDTPMKRYDLMNQVNARGTFLMSQKCIPYLKQSKNPHILNISPPLLMEPHWFANHVAYTMAKYGMSMCVLGMHEELRPDGIAVNALWPRTAIWTAAMEMLSGDKEGGAKGCRTPDIMADAAYAVLSRNSREFTGHFAIDDDILTQEGVTDFDKYAIDPSAPLMPDFFVPGVKFEEALGRGDEKRARSRKALKINDMLEGVQKIITPELVGRIGAVYEFNLKGENKSFYIDLKNGAGSVAQGKPVESDVQFELLSDDLMPMFTGKLSPTQAFMTGKLKIQGNMGKAIQLESVFKKLNKAKL</sequence>
<keyword evidence="8" id="KW-0007">Acetylation</keyword>
<feature type="domain" description="SCP2" evidence="19">
    <location>
        <begin position="584"/>
        <end position="681"/>
    </location>
</feature>
<dbReference type="NCBIfam" id="NF006133">
    <property type="entry name" value="PRK08278.1"/>
    <property type="match status" value="1"/>
</dbReference>
<name>A0AA39GX46_9BILA</name>
<comment type="catalytic activity">
    <reaction evidence="15">
        <text>(3E,5Z)-octadienoyl-CoA = (2E,4E)-octadienoyl-CoA</text>
        <dbReference type="Rhea" id="RHEA:45244"/>
        <dbReference type="ChEBI" id="CHEBI:62243"/>
        <dbReference type="ChEBI" id="CHEBI:85108"/>
    </reaction>
</comment>
<comment type="similarity">
    <text evidence="4">Belongs to the enoyl-CoA hydratase/isomerase family.</text>
</comment>